<comment type="similarity">
    <text evidence="1">Belongs to the glycosyl hydrolase 13 family.</text>
</comment>
<comment type="caution">
    <text evidence="5">The sequence shown here is derived from an EMBL/GenBank/DDBJ whole genome shotgun (WGS) entry which is preliminary data.</text>
</comment>
<dbReference type="Pfam" id="PF00128">
    <property type="entry name" value="Alpha-amylase"/>
    <property type="match status" value="1"/>
</dbReference>
<name>A7VSE2_9FIRM</name>
<dbReference type="Gene3D" id="3.90.400.10">
    <property type="entry name" value="Oligo-1,6-glucosidase, Domain 2"/>
    <property type="match status" value="1"/>
</dbReference>
<dbReference type="eggNOG" id="COG4728">
    <property type="taxonomic scope" value="Bacteria"/>
</dbReference>
<dbReference type="InterPro" id="IPR037135">
    <property type="entry name" value="DUF1653-like_dom_sf"/>
</dbReference>
<dbReference type="AlphaFoldDB" id="A7VSE2"/>
<dbReference type="PANTHER" id="PTHR10357:SF210">
    <property type="entry name" value="MALTODEXTRIN GLUCOSIDASE"/>
    <property type="match status" value="1"/>
</dbReference>
<dbReference type="InterPro" id="IPR023387">
    <property type="entry name" value="DUF1653-like_dom"/>
</dbReference>
<dbReference type="HOGENOM" id="CLU_006462_6_5_9"/>
<dbReference type="Pfam" id="PF07866">
    <property type="entry name" value="DUF1653"/>
    <property type="match status" value="1"/>
</dbReference>
<dbReference type="GO" id="GO:0016798">
    <property type="term" value="F:hydrolase activity, acting on glycosyl bonds"/>
    <property type="evidence" value="ECO:0007669"/>
    <property type="project" value="UniProtKB-KW"/>
</dbReference>
<evidence type="ECO:0000256" key="1">
    <source>
        <dbReference type="ARBA" id="ARBA00008061"/>
    </source>
</evidence>
<dbReference type="InterPro" id="IPR032091">
    <property type="entry name" value="Malt_amylase-like_C"/>
</dbReference>
<dbReference type="SMART" id="SM00642">
    <property type="entry name" value="Aamy"/>
    <property type="match status" value="1"/>
</dbReference>
<dbReference type="EMBL" id="NOXF01000003">
    <property type="protein sequence ID" value="PEQ24849.1"/>
    <property type="molecule type" value="Genomic_DNA"/>
</dbReference>
<dbReference type="InterPro" id="IPR017853">
    <property type="entry name" value="GH"/>
</dbReference>
<evidence type="ECO:0000313" key="7">
    <source>
        <dbReference type="Proteomes" id="UP000003490"/>
    </source>
</evidence>
<dbReference type="Gene3D" id="2.30.30.320">
    <property type="entry name" value="DUF1653-like domain"/>
    <property type="match status" value="1"/>
</dbReference>
<dbReference type="InterPro" id="IPR045857">
    <property type="entry name" value="O16G_dom_2"/>
</dbReference>
<evidence type="ECO:0000313" key="8">
    <source>
        <dbReference type="Proteomes" id="UP000220611"/>
    </source>
</evidence>
<keyword evidence="2" id="KW-0378">Hydrolase</keyword>
<evidence type="ECO:0000313" key="6">
    <source>
        <dbReference type="EMBL" id="PEQ24849.1"/>
    </source>
</evidence>
<dbReference type="Pfam" id="PF16657">
    <property type="entry name" value="Malt_amylase_C"/>
    <property type="match status" value="1"/>
</dbReference>
<feature type="domain" description="Glycosyl hydrolase family 13 catalytic" evidence="4">
    <location>
        <begin position="12"/>
        <end position="360"/>
    </location>
</feature>
<evidence type="ECO:0000256" key="3">
    <source>
        <dbReference type="ARBA" id="ARBA00023295"/>
    </source>
</evidence>
<evidence type="ECO:0000259" key="4">
    <source>
        <dbReference type="SMART" id="SM00642"/>
    </source>
</evidence>
<reference evidence="5 7" key="1">
    <citation type="submission" date="2007-08" db="EMBL/GenBank/DDBJ databases">
        <title>Draft genome sequence of Clostridium leptum (DSM 753).</title>
        <authorList>
            <person name="Sudarsanam P."/>
            <person name="Ley R."/>
            <person name="Guruge J."/>
            <person name="Turnbaugh P.J."/>
            <person name="Mahowald M."/>
            <person name="Liep D."/>
            <person name="Gordon J."/>
        </authorList>
    </citation>
    <scope>NUCLEOTIDE SEQUENCE [LARGE SCALE GENOMIC DNA]</scope>
    <source>
        <strain evidence="5 7">DSM 753</strain>
    </source>
</reference>
<proteinExistence type="inferred from homology"/>
<dbReference type="SUPFAM" id="SSF51011">
    <property type="entry name" value="Glycosyl hydrolase domain"/>
    <property type="match status" value="1"/>
</dbReference>
<dbReference type="InterPro" id="IPR013780">
    <property type="entry name" value="Glyco_hydro_b"/>
</dbReference>
<dbReference type="CDD" id="cd11353">
    <property type="entry name" value="AmyAc_euk_bac_CMD_like"/>
    <property type="match status" value="1"/>
</dbReference>
<dbReference type="Proteomes" id="UP000220611">
    <property type="component" value="Unassembled WGS sequence"/>
</dbReference>
<dbReference type="PANTHER" id="PTHR10357">
    <property type="entry name" value="ALPHA-AMYLASE FAMILY MEMBER"/>
    <property type="match status" value="1"/>
</dbReference>
<protein>
    <submittedName>
        <fullName evidence="5">Alpha amylase, catalytic domain protein</fullName>
    </submittedName>
    <submittedName>
        <fullName evidence="6">DUF1653 domain-containing protein</fullName>
    </submittedName>
</protein>
<dbReference type="Gene3D" id="2.60.40.1180">
    <property type="entry name" value="Golgi alpha-mannosidase II"/>
    <property type="match status" value="1"/>
</dbReference>
<accession>A7VSE2</accession>
<keyword evidence="8" id="KW-1185">Reference proteome</keyword>
<dbReference type="Gene3D" id="3.20.20.80">
    <property type="entry name" value="Glycosidases"/>
    <property type="match status" value="1"/>
</dbReference>
<dbReference type="OrthoDB" id="9805159at2"/>
<organism evidence="5 7">
    <name type="scientific">[Clostridium] leptum DSM 753</name>
    <dbReference type="NCBI Taxonomy" id="428125"/>
    <lineage>
        <taxon>Bacteria</taxon>
        <taxon>Bacillati</taxon>
        <taxon>Bacillota</taxon>
        <taxon>Clostridia</taxon>
        <taxon>Eubacteriales</taxon>
        <taxon>Oscillospiraceae</taxon>
        <taxon>Oscillospiraceae incertae sedis</taxon>
    </lineage>
</organism>
<dbReference type="GO" id="GO:0005975">
    <property type="term" value="P:carbohydrate metabolic process"/>
    <property type="evidence" value="ECO:0007669"/>
    <property type="project" value="InterPro"/>
</dbReference>
<sequence>MMDWITKAVFYHIYPLGFCGAPRFNADGERVNRIEKLVDWIPHLKELGVNAVYLGPVFESSEHGYDTKDYYQIDKRLGDSHAFRTVCGRLHESGIRVVLDGVFNHVGREFWAFRDVQQNGRGSRYCGWFHNLSFGGGSPMGDPFWYDAWEGHFNLVKLNLKNPEVVDHLLGAVGSWIQDFGIDGLRLDAADCVDPDFFRRLRSFCKEKKPDFWLMGEIIHGDYNRWANPEMLDSVTNYECYKGIYSSHNDKNYFEIAYSLNRQFGDGGIYKNIYTYNFVDNHDVNRLASVLRNPEHLENVYTLLFTMPGAPSVYYGSEWGLPGIKENGSDWPLRPCLDLHSLPPVNEKLSRHIAKLSRLKEMCVPLQTGDYRQIVVKNEQLVYRREAGGQALYTALNLADGPASLGFGVTPGKVLVDVLNHHQVFSPVNGSVELPVEPYSARVLLERDASEIHLPEAVDFAAPPIRPQEVEPGLYRHFKGHEYEVLGVARHTETMEPLVVYRDPQDHQKLWARPLSMFLETVNAGGRCQPRFQKL</sequence>
<evidence type="ECO:0000313" key="5">
    <source>
        <dbReference type="EMBL" id="EDO61973.1"/>
    </source>
</evidence>
<keyword evidence="3" id="KW-0326">Glycosidase</keyword>
<gene>
    <name evidence="6" type="ORF">CH238_05215</name>
    <name evidence="5" type="ORF">CLOLEP_01484</name>
</gene>
<dbReference type="eggNOG" id="COG0366">
    <property type="taxonomic scope" value="Bacteria"/>
</dbReference>
<reference evidence="6 8" key="3">
    <citation type="submission" date="2017-07" db="EMBL/GenBank/DDBJ databases">
        <title>Prevalence of linear plasmids in Cutibacterium (Propionibacterium) acnes isolates obtained from prostatic tissue.</title>
        <authorList>
            <person name="Davidsson S."/>
            <person name="Carlsson J."/>
            <person name="Molling P."/>
            <person name="Andren O."/>
            <person name="Andersson S.-O."/>
            <person name="Brzuszkiewicz E."/>
            <person name="Poehlein A."/>
            <person name="Al-Zeer M."/>
            <person name="Brinkmann V."/>
            <person name="Scavenius C."/>
            <person name="Nazipi S."/>
            <person name="Soderquist B."/>
            <person name="Bruggemann H."/>
        </authorList>
    </citation>
    <scope>NUCLEOTIDE SEQUENCE [LARGE SCALE GENOMIC DNA]</scope>
    <source>
        <strain evidence="6 8">DSM 753</strain>
    </source>
</reference>
<dbReference type="SUPFAM" id="SSF51445">
    <property type="entry name" value="(Trans)glycosidases"/>
    <property type="match status" value="1"/>
</dbReference>
<dbReference type="EMBL" id="ABCB02000017">
    <property type="protein sequence ID" value="EDO61973.1"/>
    <property type="molecule type" value="Genomic_DNA"/>
</dbReference>
<dbReference type="InterPro" id="IPR006047">
    <property type="entry name" value="GH13_cat_dom"/>
</dbReference>
<reference evidence="5 7" key="2">
    <citation type="submission" date="2007-08" db="EMBL/GenBank/DDBJ databases">
        <authorList>
            <person name="Fulton L."/>
            <person name="Clifton S."/>
            <person name="Fulton B."/>
            <person name="Xu J."/>
            <person name="Minx P."/>
            <person name="Pepin K.H."/>
            <person name="Johnson M."/>
            <person name="Thiruvilangam P."/>
            <person name="Bhonagiri V."/>
            <person name="Nash W.E."/>
            <person name="Wang C."/>
            <person name="Mardis E.R."/>
            <person name="Wilson R.K."/>
        </authorList>
    </citation>
    <scope>NUCLEOTIDE SEQUENCE [LARGE SCALE GENOMIC DNA]</scope>
    <source>
        <strain evidence="5 7">DSM 753</strain>
    </source>
</reference>
<evidence type="ECO:0000256" key="2">
    <source>
        <dbReference type="ARBA" id="ARBA00022801"/>
    </source>
</evidence>
<dbReference type="Proteomes" id="UP000003490">
    <property type="component" value="Unassembled WGS sequence"/>
</dbReference>